<accession>A0A8J7CM87</accession>
<proteinExistence type="predicted"/>
<gene>
    <name evidence="1" type="ORF">IFK94_13430</name>
</gene>
<evidence type="ECO:0008006" key="3">
    <source>
        <dbReference type="Google" id="ProtNLM"/>
    </source>
</evidence>
<comment type="caution">
    <text evidence="1">The sequence shown here is derived from an EMBL/GenBank/DDBJ whole genome shotgun (WGS) entry which is preliminary data.</text>
</comment>
<dbReference type="SUPFAM" id="SSF49265">
    <property type="entry name" value="Fibronectin type III"/>
    <property type="match status" value="1"/>
</dbReference>
<dbReference type="Proteomes" id="UP000648239">
    <property type="component" value="Unassembled WGS sequence"/>
</dbReference>
<organism evidence="1 2">
    <name type="scientific">Candidatus Polarisedimenticola svalbardensis</name>
    <dbReference type="NCBI Taxonomy" id="2886004"/>
    <lineage>
        <taxon>Bacteria</taxon>
        <taxon>Pseudomonadati</taxon>
        <taxon>Acidobacteriota</taxon>
        <taxon>Candidatus Polarisedimenticolia</taxon>
        <taxon>Candidatus Polarisedimenticolales</taxon>
        <taxon>Candidatus Polarisedimenticolaceae</taxon>
        <taxon>Candidatus Polarisedimenticola</taxon>
    </lineage>
</organism>
<evidence type="ECO:0000313" key="2">
    <source>
        <dbReference type="Proteomes" id="UP000648239"/>
    </source>
</evidence>
<dbReference type="EMBL" id="JACXWD010000060">
    <property type="protein sequence ID" value="MBD3869118.1"/>
    <property type="molecule type" value="Genomic_DNA"/>
</dbReference>
<protein>
    <recommendedName>
        <fullName evidence="3">Fibronectin type-III domain-containing protein</fullName>
    </recommendedName>
</protein>
<reference evidence="1 2" key="1">
    <citation type="submission" date="2020-08" db="EMBL/GenBank/DDBJ databases">
        <title>Acidobacteriota in marine sediments use diverse sulfur dissimilation pathways.</title>
        <authorList>
            <person name="Wasmund K."/>
        </authorList>
    </citation>
    <scope>NUCLEOTIDE SEQUENCE [LARGE SCALE GENOMIC DNA]</scope>
    <source>
        <strain evidence="1">MAG AM4</strain>
    </source>
</reference>
<dbReference type="InterPro" id="IPR013783">
    <property type="entry name" value="Ig-like_fold"/>
</dbReference>
<dbReference type="Gene3D" id="2.60.40.10">
    <property type="entry name" value="Immunoglobulins"/>
    <property type="match status" value="2"/>
</dbReference>
<sequence length="688" mass="75319">MSITASHAQATKTLTRDLEPVVRAADELILDEFIGIPTNRIVAYKYIAATSSWSRVPFQIDQKAYRDLSQFIQCVPDYSPECACETPPTCTDIVCEETYVWDGENDPDDSGGTPNVLDGDDEIVFLAKDTGDQALTSNFPPGINILERFEIQVRDTDASTFGNIYLFRLSSGQPPYSPGYMTYSRDPQTEEASIQGICVDNLIGYDAYRIGLTGNWVVHELKTTAVLDGGSGQAQCTDFSQRTDVLDRYKWRMKIQTEETWNNTSTYMGDIVGPVRILRASLGARSGYGTTRYTSAFPTYYHEEIHLRVHALEQGNIKTYHDYHKASYTPGSGTPPCTGSDYEVHISDASDTHLDDIDGCPVKVPTLDSYKPRQLNGTHASIAEVIIENPTHPLPPLGIQTRLSYIDQQDVKDTPEDEDGAFGNIGSIWVHPNSTEEKVCPGDPLDPELEHWAGIERINIFRTSGQGLGQALSLYEWTSVNPLEVTSSHQIYSGGSTSPNPCVVNLALSNPGNGFEAEASITPCNGSSNDGLWSEAYKAGETGPFTRHRDLRRNLSFVDHSVEVGQTYRYYVRTYNSAGHRSQASAVASVTITDTIPPTIPAISGIINGTTVTLSWDFAADIDIAGYDIFRSPTPGGPYTKLTLSGALRTSSYSTQVPGSGAYYYVAKAVDTSGLESLFSNEVSLTSN</sequence>
<dbReference type="AlphaFoldDB" id="A0A8J7CM87"/>
<dbReference type="InterPro" id="IPR036116">
    <property type="entry name" value="FN3_sf"/>
</dbReference>
<evidence type="ECO:0000313" key="1">
    <source>
        <dbReference type="EMBL" id="MBD3869118.1"/>
    </source>
</evidence>
<name>A0A8J7CM87_9BACT</name>